<accession>A0A9X1YES6</accession>
<dbReference type="EMBL" id="JALPRX010000120">
    <property type="protein sequence ID" value="MCK8787367.1"/>
    <property type="molecule type" value="Genomic_DNA"/>
</dbReference>
<reference evidence="1" key="1">
    <citation type="submission" date="2022-04" db="EMBL/GenBank/DDBJ databases">
        <title>Roseomonas acroporae sp. nov., isolated from coral Acropora digitifera.</title>
        <authorList>
            <person name="Sun H."/>
        </authorList>
    </citation>
    <scope>NUCLEOTIDE SEQUENCE</scope>
    <source>
        <strain evidence="1">NAR14</strain>
    </source>
</reference>
<protein>
    <submittedName>
        <fullName evidence="1">Uncharacterized protein</fullName>
    </submittedName>
</protein>
<dbReference type="AlphaFoldDB" id="A0A9X1YES6"/>
<sequence>MGEATFGRRVTKALASALKATQTAIQKSVVDGVAPLVNAYKDGVSSNLCQSLAKLARDGEGVDISIGWSPVQPEEAPVEIKLMREDAAVLVEAAKMLARQEDEPNVSIEGLVARIDEAPERFDGSAVLETAIGGVVRKVRVQFQEGDRLKIYDAAKEKRWVRVLGDLSREGQKLSLLNPRDITLIEASDADLA</sequence>
<name>A0A9X1YES6_9PROT</name>
<comment type="caution">
    <text evidence="1">The sequence shown here is derived from an EMBL/GenBank/DDBJ whole genome shotgun (WGS) entry which is preliminary data.</text>
</comment>
<proteinExistence type="predicted"/>
<evidence type="ECO:0000313" key="1">
    <source>
        <dbReference type="EMBL" id="MCK8787367.1"/>
    </source>
</evidence>
<gene>
    <name evidence="1" type="ORF">M0638_23640</name>
</gene>
<organism evidence="1 2">
    <name type="scientific">Roseomonas acroporae</name>
    <dbReference type="NCBI Taxonomy" id="2937791"/>
    <lineage>
        <taxon>Bacteria</taxon>
        <taxon>Pseudomonadati</taxon>
        <taxon>Pseudomonadota</taxon>
        <taxon>Alphaproteobacteria</taxon>
        <taxon>Acetobacterales</taxon>
        <taxon>Roseomonadaceae</taxon>
        <taxon>Roseomonas</taxon>
    </lineage>
</organism>
<dbReference type="Proteomes" id="UP001139516">
    <property type="component" value="Unassembled WGS sequence"/>
</dbReference>
<keyword evidence="2" id="KW-1185">Reference proteome</keyword>
<dbReference type="RefSeq" id="WP_248669419.1">
    <property type="nucleotide sequence ID" value="NZ_JALPRX010000120.1"/>
</dbReference>
<evidence type="ECO:0000313" key="2">
    <source>
        <dbReference type="Proteomes" id="UP001139516"/>
    </source>
</evidence>